<name>A0ABN0XQZ7_9ACTN</name>
<evidence type="ECO:0008006" key="3">
    <source>
        <dbReference type="Google" id="ProtNLM"/>
    </source>
</evidence>
<gene>
    <name evidence="1" type="ORF">GCM10010151_70670</name>
</gene>
<sequence length="109" mass="11858">MADTGGGGQTAGDTEFGIALQALSDAIATVQREHDGISKTLEQIKSKMSDLNLYWKGPAYDSLDPVETWYANATSQMMGLLQEIIDRMQKSYDNYHQAESVNAANVTPA</sequence>
<proteinExistence type="predicted"/>
<dbReference type="EMBL" id="BAAABM010000070">
    <property type="protein sequence ID" value="GAA0370629.1"/>
    <property type="molecule type" value="Genomic_DNA"/>
</dbReference>
<accession>A0ABN0XQZ7</accession>
<dbReference type="Pfam" id="PF06013">
    <property type="entry name" value="WXG100"/>
    <property type="match status" value="1"/>
</dbReference>
<protein>
    <recommendedName>
        <fullName evidence="3">ESAT-6-like protein</fullName>
    </recommendedName>
</protein>
<comment type="caution">
    <text evidence="1">The sequence shown here is derived from an EMBL/GenBank/DDBJ whole genome shotgun (WGS) entry which is preliminary data.</text>
</comment>
<evidence type="ECO:0000313" key="1">
    <source>
        <dbReference type="EMBL" id="GAA0370629.1"/>
    </source>
</evidence>
<reference evidence="1 2" key="1">
    <citation type="journal article" date="2019" name="Int. J. Syst. Evol. Microbiol.">
        <title>The Global Catalogue of Microorganisms (GCM) 10K type strain sequencing project: providing services to taxonomists for standard genome sequencing and annotation.</title>
        <authorList>
            <consortium name="The Broad Institute Genomics Platform"/>
            <consortium name="The Broad Institute Genome Sequencing Center for Infectious Disease"/>
            <person name="Wu L."/>
            <person name="Ma J."/>
        </authorList>
    </citation>
    <scope>NUCLEOTIDE SEQUENCE [LARGE SCALE GENOMIC DNA]</scope>
    <source>
        <strain evidence="1 2">JCM 3146</strain>
    </source>
</reference>
<dbReference type="Proteomes" id="UP001501822">
    <property type="component" value="Unassembled WGS sequence"/>
</dbReference>
<evidence type="ECO:0000313" key="2">
    <source>
        <dbReference type="Proteomes" id="UP001501822"/>
    </source>
</evidence>
<organism evidence="1 2">
    <name type="scientific">Actinoallomurus spadix</name>
    <dbReference type="NCBI Taxonomy" id="79912"/>
    <lineage>
        <taxon>Bacteria</taxon>
        <taxon>Bacillati</taxon>
        <taxon>Actinomycetota</taxon>
        <taxon>Actinomycetes</taxon>
        <taxon>Streptosporangiales</taxon>
        <taxon>Thermomonosporaceae</taxon>
        <taxon>Actinoallomurus</taxon>
    </lineage>
</organism>
<dbReference type="InterPro" id="IPR010310">
    <property type="entry name" value="T7SS_ESAT-6-like"/>
</dbReference>
<dbReference type="Gene3D" id="1.10.287.1060">
    <property type="entry name" value="ESAT-6-like"/>
    <property type="match status" value="1"/>
</dbReference>
<dbReference type="InterPro" id="IPR036689">
    <property type="entry name" value="ESAT-6-like_sf"/>
</dbReference>
<dbReference type="RefSeq" id="WP_252811035.1">
    <property type="nucleotide sequence ID" value="NZ_BAAABM010000070.1"/>
</dbReference>
<keyword evidence="2" id="KW-1185">Reference proteome</keyword>
<dbReference type="SUPFAM" id="SSF140453">
    <property type="entry name" value="EsxAB dimer-like"/>
    <property type="match status" value="1"/>
</dbReference>